<evidence type="ECO:0000313" key="2">
    <source>
        <dbReference type="Proteomes" id="UP000199180"/>
    </source>
</evidence>
<dbReference type="Proteomes" id="UP000199180">
    <property type="component" value="Unassembled WGS sequence"/>
</dbReference>
<keyword evidence="2" id="KW-1185">Reference proteome</keyword>
<dbReference type="AlphaFoldDB" id="A0A1I0GTE3"/>
<reference evidence="1 2" key="1">
    <citation type="submission" date="2016-10" db="EMBL/GenBank/DDBJ databases">
        <authorList>
            <person name="de Groot N.N."/>
        </authorList>
    </citation>
    <scope>NUCLEOTIDE SEQUENCE [LARGE SCALE GENOMIC DNA]</scope>
    <source>
        <strain evidence="1 2">DSM 17862</strain>
    </source>
</reference>
<proteinExistence type="predicted"/>
<dbReference type="EMBL" id="FOHO01000009">
    <property type="protein sequence ID" value="SET74619.1"/>
    <property type="molecule type" value="Genomic_DNA"/>
</dbReference>
<dbReference type="OrthoDB" id="8441683at2"/>
<organism evidence="1 2">
    <name type="scientific">Paracoccus homiensis</name>
    <dbReference type="NCBI Taxonomy" id="364199"/>
    <lineage>
        <taxon>Bacteria</taxon>
        <taxon>Pseudomonadati</taxon>
        <taxon>Pseudomonadota</taxon>
        <taxon>Alphaproteobacteria</taxon>
        <taxon>Rhodobacterales</taxon>
        <taxon>Paracoccaceae</taxon>
        <taxon>Paracoccus</taxon>
    </lineage>
</organism>
<protein>
    <submittedName>
        <fullName evidence="1">Uncharacterized protein</fullName>
    </submittedName>
</protein>
<accession>A0A1I0GTE3</accession>
<dbReference type="RefSeq" id="WP_139206515.1">
    <property type="nucleotide sequence ID" value="NZ_FOHO01000009.1"/>
</dbReference>
<gene>
    <name evidence="1" type="ORF">SAMN04489858_10979</name>
</gene>
<evidence type="ECO:0000313" key="1">
    <source>
        <dbReference type="EMBL" id="SET74619.1"/>
    </source>
</evidence>
<sequence length="303" mass="33596">MTEIRLPLTIVYETQAPVAVRDVIAALSSADEIASDVASLLPGLIDGLIVERSSLNVRVVKEGSLREALFLAILVTYQDDLSKEVPPMLERIFDVTVSDKYDTLATVVFLTVLFYGAGLAVDAAKKAFSDSLPRQKLDELIDVLARETGKPASDIRSQVEARFRKPAAAKRVVKSAKEFFLPSQRQSNAPVSFDRDRVPSEVIREIPYPSAADKEQDFDRYIPKYDVELELHAQDKDKRATGWAAIAKDVSDERLKLRFVDPVRPADLWQKETARADIVVVSKLTSEGYVPAELQVIAVHSAS</sequence>
<name>A0A1I0GTE3_9RHOB</name>